<gene>
    <name evidence="1" type="ORF">Y1Q_0002225</name>
</gene>
<protein>
    <submittedName>
        <fullName evidence="1">Uncharacterized protein</fullName>
    </submittedName>
</protein>
<evidence type="ECO:0000313" key="1">
    <source>
        <dbReference type="EMBL" id="KYO23578.1"/>
    </source>
</evidence>
<dbReference type="EMBL" id="AKHW03006178">
    <property type="protein sequence ID" value="KYO23578.1"/>
    <property type="molecule type" value="Genomic_DNA"/>
</dbReference>
<reference evidence="1 2" key="1">
    <citation type="journal article" date="2012" name="Genome Biol.">
        <title>Sequencing three crocodilian genomes to illuminate the evolution of archosaurs and amniotes.</title>
        <authorList>
            <person name="St John J.A."/>
            <person name="Braun E.L."/>
            <person name="Isberg S.R."/>
            <person name="Miles L.G."/>
            <person name="Chong A.Y."/>
            <person name="Gongora J."/>
            <person name="Dalzell P."/>
            <person name="Moran C."/>
            <person name="Bed'hom B."/>
            <person name="Abzhanov A."/>
            <person name="Burgess S.C."/>
            <person name="Cooksey A.M."/>
            <person name="Castoe T.A."/>
            <person name="Crawford N.G."/>
            <person name="Densmore L.D."/>
            <person name="Drew J.C."/>
            <person name="Edwards S.V."/>
            <person name="Faircloth B.C."/>
            <person name="Fujita M.K."/>
            <person name="Greenwold M.J."/>
            <person name="Hoffmann F.G."/>
            <person name="Howard J.M."/>
            <person name="Iguchi T."/>
            <person name="Janes D.E."/>
            <person name="Khan S.Y."/>
            <person name="Kohno S."/>
            <person name="de Koning A.J."/>
            <person name="Lance S.L."/>
            <person name="McCarthy F.M."/>
            <person name="McCormack J.E."/>
            <person name="Merchant M.E."/>
            <person name="Peterson D.G."/>
            <person name="Pollock D.D."/>
            <person name="Pourmand N."/>
            <person name="Raney B.J."/>
            <person name="Roessler K.A."/>
            <person name="Sanford J.R."/>
            <person name="Sawyer R.H."/>
            <person name="Schmidt C.J."/>
            <person name="Triplett E.W."/>
            <person name="Tuberville T.D."/>
            <person name="Venegas-Anaya M."/>
            <person name="Howard J.T."/>
            <person name="Jarvis E.D."/>
            <person name="Guillette L.J.Jr."/>
            <person name="Glenn T.C."/>
            <person name="Green R.E."/>
            <person name="Ray D.A."/>
        </authorList>
    </citation>
    <scope>NUCLEOTIDE SEQUENCE [LARGE SCALE GENOMIC DNA]</scope>
    <source>
        <strain evidence="1">KSC_2009_1</strain>
    </source>
</reference>
<dbReference type="Proteomes" id="UP000050525">
    <property type="component" value="Unassembled WGS sequence"/>
</dbReference>
<name>A0A151MGE1_ALLMI</name>
<dbReference type="AlphaFoldDB" id="A0A151MGE1"/>
<keyword evidence="2" id="KW-1185">Reference proteome</keyword>
<accession>A0A151MGE1</accession>
<proteinExistence type="predicted"/>
<organism evidence="1 2">
    <name type="scientific">Alligator mississippiensis</name>
    <name type="common">American alligator</name>
    <dbReference type="NCBI Taxonomy" id="8496"/>
    <lineage>
        <taxon>Eukaryota</taxon>
        <taxon>Metazoa</taxon>
        <taxon>Chordata</taxon>
        <taxon>Craniata</taxon>
        <taxon>Vertebrata</taxon>
        <taxon>Euteleostomi</taxon>
        <taxon>Archelosauria</taxon>
        <taxon>Archosauria</taxon>
        <taxon>Crocodylia</taxon>
        <taxon>Alligatoridae</taxon>
        <taxon>Alligatorinae</taxon>
        <taxon>Alligator</taxon>
    </lineage>
</organism>
<evidence type="ECO:0000313" key="2">
    <source>
        <dbReference type="Proteomes" id="UP000050525"/>
    </source>
</evidence>
<comment type="caution">
    <text evidence="1">The sequence shown here is derived from an EMBL/GenBank/DDBJ whole genome shotgun (WGS) entry which is preliminary data.</text>
</comment>
<sequence length="93" mass="10036">MPTLSWTVVKHHGPPSLPTCAHGSAALGMQTGCTRRCTPWWHWQGQHLDMGKRLQGHTGPPALSDCHPPLEPPGVTSNTIAMFRTGPTCSSGW</sequence>